<feature type="region of interest" description="Disordered" evidence="1">
    <location>
        <begin position="34"/>
        <end position="59"/>
    </location>
</feature>
<evidence type="ECO:0000256" key="1">
    <source>
        <dbReference type="SAM" id="MobiDB-lite"/>
    </source>
</evidence>
<feature type="compositionally biased region" description="Basic and acidic residues" evidence="1">
    <location>
        <begin position="42"/>
        <end position="54"/>
    </location>
</feature>
<reference evidence="2" key="1">
    <citation type="submission" date="2015-01" db="EMBL/GenBank/DDBJ databases">
        <authorList>
            <person name="Durling Mikael"/>
        </authorList>
    </citation>
    <scope>NUCLEOTIDE SEQUENCE</scope>
</reference>
<feature type="region of interest" description="Disordered" evidence="1">
    <location>
        <begin position="73"/>
        <end position="96"/>
    </location>
</feature>
<evidence type="ECO:0000313" key="2">
    <source>
        <dbReference type="EMBL" id="CEO58205.1"/>
    </source>
</evidence>
<dbReference type="EMBL" id="CDPU01000561">
    <property type="protein sequence ID" value="CEO58205.1"/>
    <property type="molecule type" value="Genomic_DNA"/>
</dbReference>
<gene>
    <name evidence="2" type="ORF">BN869_000014263_1</name>
</gene>
<feature type="non-terminal residue" evidence="2">
    <location>
        <position position="1"/>
    </location>
</feature>
<sequence>PRALGQTAKRVEIIKLKPGGSVYHLYTAPPRRQCRHPCGQSERTKGVEDIHSSTRVDSVASVGNQERVEYYRNDSPAKTVSRYSGSGGCEQVGGTY</sequence>
<feature type="non-terminal residue" evidence="2">
    <location>
        <position position="96"/>
    </location>
</feature>
<feature type="compositionally biased region" description="Gly residues" evidence="1">
    <location>
        <begin position="85"/>
        <end position="96"/>
    </location>
</feature>
<accession>A0A0B7KT69</accession>
<protein>
    <submittedName>
        <fullName evidence="2">Uncharacterized protein</fullName>
    </submittedName>
</protein>
<name>A0A0B7KT69_BIOOC</name>
<dbReference type="AlphaFoldDB" id="A0A0B7KT69"/>
<proteinExistence type="predicted"/>
<organism evidence="2">
    <name type="scientific">Bionectria ochroleuca</name>
    <name type="common">Gliocladium roseum</name>
    <dbReference type="NCBI Taxonomy" id="29856"/>
    <lineage>
        <taxon>Eukaryota</taxon>
        <taxon>Fungi</taxon>
        <taxon>Dikarya</taxon>
        <taxon>Ascomycota</taxon>
        <taxon>Pezizomycotina</taxon>
        <taxon>Sordariomycetes</taxon>
        <taxon>Hypocreomycetidae</taxon>
        <taxon>Hypocreales</taxon>
        <taxon>Bionectriaceae</taxon>
        <taxon>Clonostachys</taxon>
    </lineage>
</organism>